<dbReference type="HAMAP" id="MF_00674">
    <property type="entry name" value="UPF0251"/>
    <property type="match status" value="1"/>
</dbReference>
<evidence type="ECO:0000256" key="2">
    <source>
        <dbReference type="HAMAP-Rule" id="MF_00674"/>
    </source>
</evidence>
<gene>
    <name evidence="3" type="ORF">AULFYP135_02070</name>
</gene>
<evidence type="ECO:0000313" key="3">
    <source>
        <dbReference type="EMBL" id="VYT21321.1"/>
    </source>
</evidence>
<organism evidence="3">
    <name type="scientific">uncultured Anaerotruncus sp</name>
    <dbReference type="NCBI Taxonomy" id="905011"/>
    <lineage>
        <taxon>Bacteria</taxon>
        <taxon>Bacillati</taxon>
        <taxon>Bacillota</taxon>
        <taxon>Clostridia</taxon>
        <taxon>Eubacteriales</taxon>
        <taxon>Oscillospiraceae</taxon>
        <taxon>Anaerotruncus</taxon>
        <taxon>environmental samples</taxon>
    </lineage>
</organism>
<reference evidence="3" key="1">
    <citation type="submission" date="2019-11" db="EMBL/GenBank/DDBJ databases">
        <authorList>
            <person name="Feng L."/>
        </authorList>
    </citation>
    <scope>NUCLEOTIDE SEQUENCE</scope>
    <source>
        <strain evidence="3">AundefinedLFYP135</strain>
    </source>
</reference>
<protein>
    <recommendedName>
        <fullName evidence="2">UPF0251 protein AULFYP135_02070</fullName>
    </recommendedName>
</protein>
<sequence length="147" mass="16371">MRGVEPGICTICPPFHKYCGQEVDILPRTTKCRRVCIAPDNRVFTPKRPCGKPVTLRLEELESLRLCDLEGLEQDSAAQRMEVSRGTFQRILYRARQKVAGALCEGCPIVIEGGNYQLASSGQGCPHSCSRCYPNELQIGKELKSNE</sequence>
<dbReference type="PANTHER" id="PTHR37478:SF2">
    <property type="entry name" value="UPF0251 PROTEIN TK0562"/>
    <property type="match status" value="1"/>
</dbReference>
<dbReference type="SUPFAM" id="SSF88659">
    <property type="entry name" value="Sigma3 and sigma4 domains of RNA polymerase sigma factors"/>
    <property type="match status" value="1"/>
</dbReference>
<dbReference type="PANTHER" id="PTHR37478">
    <property type="match status" value="1"/>
</dbReference>
<dbReference type="Pfam" id="PF02001">
    <property type="entry name" value="DUF134"/>
    <property type="match status" value="1"/>
</dbReference>
<comment type="similarity">
    <text evidence="1 2">Belongs to the UPF0251 family.</text>
</comment>
<dbReference type="InterPro" id="IPR013324">
    <property type="entry name" value="RNA_pol_sigma_r3/r4-like"/>
</dbReference>
<dbReference type="AlphaFoldDB" id="A0A6N2UYY1"/>
<dbReference type="Gene3D" id="1.10.10.10">
    <property type="entry name" value="Winged helix-like DNA-binding domain superfamily/Winged helix DNA-binding domain"/>
    <property type="match status" value="1"/>
</dbReference>
<accession>A0A6N2UYY1</accession>
<dbReference type="InterPro" id="IPR036388">
    <property type="entry name" value="WH-like_DNA-bd_sf"/>
</dbReference>
<dbReference type="EMBL" id="CACRSL010000004">
    <property type="protein sequence ID" value="VYT21321.1"/>
    <property type="molecule type" value="Genomic_DNA"/>
</dbReference>
<proteinExistence type="inferred from homology"/>
<dbReference type="InterPro" id="IPR002852">
    <property type="entry name" value="UPF0251"/>
</dbReference>
<evidence type="ECO:0000256" key="1">
    <source>
        <dbReference type="ARBA" id="ARBA00009350"/>
    </source>
</evidence>
<name>A0A6N2UYY1_9FIRM</name>